<dbReference type="SFLD" id="SFLDG01386">
    <property type="entry name" value="main_SPASM_domain-containing"/>
    <property type="match status" value="1"/>
</dbReference>
<dbReference type="SUPFAM" id="SSF102114">
    <property type="entry name" value="Radical SAM enzymes"/>
    <property type="match status" value="1"/>
</dbReference>
<organism evidence="9 10">
    <name type="scientific">Brevibacillus halotolerans</name>
    <dbReference type="NCBI Taxonomy" id="1507437"/>
    <lineage>
        <taxon>Bacteria</taxon>
        <taxon>Bacillati</taxon>
        <taxon>Bacillota</taxon>
        <taxon>Bacilli</taxon>
        <taxon>Bacillales</taxon>
        <taxon>Paenibacillaceae</taxon>
        <taxon>Brevibacillus</taxon>
    </lineage>
</organism>
<evidence type="ECO:0000256" key="7">
    <source>
        <dbReference type="ARBA" id="ARBA00023239"/>
    </source>
</evidence>
<keyword evidence="7" id="KW-0456">Lyase</keyword>
<sequence>MAIPRSDIPHKIFSSYLLELGRESLYKGLGEDMMIGLSSLLETTTTFGDKLRYSEASRNQKTGTHHGHGPVVAWNITKTCNLHCLHCYSSSENKKYEGELSTEEAHDVINQLADMKVPVILFSGGEPLIRPDIFELAEHAISRGIRITFSTNGTLIDEKKAKRLKDLGISYVGISLDGMQKTHDFFRQKEGAFDLAIRGIRNCMAVGQKVGLRFTMNKHNIEALPDIFDLIEKENIPRVCFYHLVYAGRGGVEDDITHQQTREALDFIIEKIHYFQKSGQPREILTVDNHADAIYLYLKVMETDPELAGRIWEKLQRNGGNRSGIAFCNIDHRGIVHPDQFSQNIALGNLREQSFAEIWQGDHPILLGLRDRKSKIHGRCATCQYFSVCNGNFRPRAQGFYGDFWASDPQCYLTEDEIHLAASV</sequence>
<dbReference type="InterPro" id="IPR034479">
    <property type="entry name" value="AhbC-like"/>
</dbReference>
<gene>
    <name evidence="9" type="ORF">O0535_07890</name>
</gene>
<evidence type="ECO:0000256" key="3">
    <source>
        <dbReference type="ARBA" id="ARBA00022691"/>
    </source>
</evidence>
<dbReference type="Pfam" id="PF13186">
    <property type="entry name" value="SPASM"/>
    <property type="match status" value="1"/>
</dbReference>
<protein>
    <submittedName>
        <fullName evidence="9">Radical SAM protein</fullName>
    </submittedName>
</protein>
<evidence type="ECO:0000256" key="5">
    <source>
        <dbReference type="ARBA" id="ARBA00023004"/>
    </source>
</evidence>
<dbReference type="InterPro" id="IPR034480">
    <property type="entry name" value="Heme_synthase-like"/>
</dbReference>
<dbReference type="InterPro" id="IPR007197">
    <property type="entry name" value="rSAM"/>
</dbReference>
<evidence type="ECO:0000256" key="1">
    <source>
        <dbReference type="ARBA" id="ARBA00001966"/>
    </source>
</evidence>
<name>A0ABT4HV84_9BACL</name>
<comment type="cofactor">
    <cofactor evidence="1">
        <name>[4Fe-4S] cluster</name>
        <dbReference type="ChEBI" id="CHEBI:49883"/>
    </cofactor>
</comment>
<dbReference type="InterPro" id="IPR017200">
    <property type="entry name" value="PqqE-like"/>
</dbReference>
<dbReference type="InterPro" id="IPR013785">
    <property type="entry name" value="Aldolase_TIM"/>
</dbReference>
<keyword evidence="5" id="KW-0408">Iron</keyword>
<dbReference type="PANTHER" id="PTHR11228:SF7">
    <property type="entry name" value="PQQA PEPTIDE CYCLASE"/>
    <property type="match status" value="1"/>
</dbReference>
<dbReference type="SFLD" id="SFLDG01067">
    <property type="entry name" value="SPASM/twitch_domain_containing"/>
    <property type="match status" value="1"/>
</dbReference>
<evidence type="ECO:0000313" key="9">
    <source>
        <dbReference type="EMBL" id="MCZ0830708.1"/>
    </source>
</evidence>
<keyword evidence="4" id="KW-0479">Metal-binding</keyword>
<keyword evidence="10" id="KW-1185">Reference proteome</keyword>
<dbReference type="SFLD" id="SFLDS00029">
    <property type="entry name" value="Radical_SAM"/>
    <property type="match status" value="1"/>
</dbReference>
<dbReference type="InterPro" id="IPR050377">
    <property type="entry name" value="Radical_SAM_PqqE_MftC-like"/>
</dbReference>
<dbReference type="CDD" id="cd01335">
    <property type="entry name" value="Radical_SAM"/>
    <property type="match status" value="1"/>
</dbReference>
<keyword evidence="3" id="KW-0949">S-adenosyl-L-methionine</keyword>
<dbReference type="InterPro" id="IPR023885">
    <property type="entry name" value="4Fe4S-binding_SPASM_dom"/>
</dbReference>
<dbReference type="Pfam" id="PF04055">
    <property type="entry name" value="Radical_SAM"/>
    <property type="match status" value="1"/>
</dbReference>
<reference evidence="9" key="1">
    <citation type="submission" date="2022-09" db="EMBL/GenBank/DDBJ databases">
        <title>Genome analysis and characterization of larvicidal activity of Brevibacillus strains.</title>
        <authorList>
            <person name="Patrusheva E.V."/>
            <person name="Izotova A.O."/>
            <person name="Toshchakov S.V."/>
            <person name="Sineoky S.P."/>
        </authorList>
    </citation>
    <scope>NUCLEOTIDE SEQUENCE</scope>
    <source>
        <strain evidence="9">VKPM_B-13244</strain>
    </source>
</reference>
<dbReference type="EMBL" id="JAPTNG010000005">
    <property type="protein sequence ID" value="MCZ0830708.1"/>
    <property type="molecule type" value="Genomic_DNA"/>
</dbReference>
<proteinExistence type="predicted"/>
<dbReference type="Proteomes" id="UP001067708">
    <property type="component" value="Unassembled WGS sequence"/>
</dbReference>
<comment type="caution">
    <text evidence="9">The sequence shown here is derived from an EMBL/GenBank/DDBJ whole genome shotgun (WGS) entry which is preliminary data.</text>
</comment>
<keyword evidence="2" id="KW-0004">4Fe-4S</keyword>
<keyword evidence="6" id="KW-0411">Iron-sulfur</keyword>
<dbReference type="InterPro" id="IPR058240">
    <property type="entry name" value="rSAM_sf"/>
</dbReference>
<accession>A0ABT4HV84</accession>
<dbReference type="PIRSF" id="PIRSF037420">
    <property type="entry name" value="PQQ_syn_pqqE"/>
    <property type="match status" value="1"/>
</dbReference>
<evidence type="ECO:0000259" key="8">
    <source>
        <dbReference type="PROSITE" id="PS51918"/>
    </source>
</evidence>
<dbReference type="SFLD" id="SFLDF00543">
    <property type="entry name" value="alternative_heme_biosynthesis"/>
    <property type="match status" value="1"/>
</dbReference>
<evidence type="ECO:0000256" key="2">
    <source>
        <dbReference type="ARBA" id="ARBA00022485"/>
    </source>
</evidence>
<feature type="domain" description="Radical SAM core" evidence="8">
    <location>
        <begin position="66"/>
        <end position="276"/>
    </location>
</feature>
<dbReference type="Gene3D" id="3.20.20.70">
    <property type="entry name" value="Aldolase class I"/>
    <property type="match status" value="1"/>
</dbReference>
<evidence type="ECO:0000313" key="10">
    <source>
        <dbReference type="Proteomes" id="UP001067708"/>
    </source>
</evidence>
<dbReference type="CDD" id="cd21123">
    <property type="entry name" value="SPASM_MftC-like"/>
    <property type="match status" value="1"/>
</dbReference>
<evidence type="ECO:0000256" key="6">
    <source>
        <dbReference type="ARBA" id="ARBA00023014"/>
    </source>
</evidence>
<evidence type="ECO:0000256" key="4">
    <source>
        <dbReference type="ARBA" id="ARBA00022723"/>
    </source>
</evidence>
<dbReference type="SFLD" id="SFLDG01385">
    <property type="entry name" value="heme_carboxy_lyase_like"/>
    <property type="match status" value="1"/>
</dbReference>
<dbReference type="PANTHER" id="PTHR11228">
    <property type="entry name" value="RADICAL SAM DOMAIN PROTEIN"/>
    <property type="match status" value="1"/>
</dbReference>
<dbReference type="PROSITE" id="PS51918">
    <property type="entry name" value="RADICAL_SAM"/>
    <property type="match status" value="1"/>
</dbReference>